<dbReference type="Proteomes" id="UP000878956">
    <property type="component" value="Unassembled WGS sequence"/>
</dbReference>
<dbReference type="SUPFAM" id="SSF54593">
    <property type="entry name" value="Glyoxalase/Bleomycin resistance protein/Dihydroxybiphenyl dioxygenase"/>
    <property type="match status" value="1"/>
</dbReference>
<evidence type="ECO:0000313" key="6">
    <source>
        <dbReference type="EMBL" id="VFD33261.1"/>
    </source>
</evidence>
<dbReference type="EMBL" id="LK932467">
    <property type="protein sequence ID" value="CDS83519.1"/>
    <property type="molecule type" value="Genomic_DNA"/>
</dbReference>
<sequence>MKIYDILTRFYIQDIEKAIPFYENLLKEKCSLRFSYKEVGLELAQIGNVLLLSGSDDALKPFIETKSTFMVDSVDEWRSYLLDNGAVVVRDKKKVPTGYNMTLRHPDGTIIEYVQHTKQD</sequence>
<dbReference type="OMA" id="DITAWEK"/>
<dbReference type="AlphaFoldDB" id="A0A069A687"/>
<reference evidence="2" key="1">
    <citation type="submission" date="2014-07" db="EMBL/GenBank/DDBJ databases">
        <authorList>
            <person name="Monot Marc"/>
        </authorList>
    </citation>
    <scope>NUCLEOTIDE SEQUENCE</scope>
    <source>
        <strain evidence="3">7032989</strain>
        <strain evidence="2">7032994</strain>
    </source>
</reference>
<reference evidence="4" key="3">
    <citation type="journal article" date="2018" name="Genome Biol.">
        <title>SKESA: strategic k-mer extension for scrupulous assemblies.</title>
        <authorList>
            <person name="Souvorov A."/>
            <person name="Agarwala R."/>
            <person name="Lipman D.J."/>
        </authorList>
    </citation>
    <scope>NUCLEOTIDE SEQUENCE</scope>
    <source>
        <strain evidence="4">HN1000</strain>
    </source>
</reference>
<evidence type="ECO:0000313" key="8">
    <source>
        <dbReference type="Proteomes" id="UP000189137"/>
    </source>
</evidence>
<dbReference type="EMBL" id="DAEPXK010000023">
    <property type="protein sequence ID" value="HBH1542798.1"/>
    <property type="molecule type" value="Genomic_DNA"/>
</dbReference>
<reference evidence="4" key="4">
    <citation type="submission" date="2021-06" db="EMBL/GenBank/DDBJ databases">
        <authorList>
            <consortium name="NCBI Pathogen Detection Project"/>
        </authorList>
    </citation>
    <scope>NUCLEOTIDE SEQUENCE</scope>
    <source>
        <strain evidence="4">HN1000</strain>
    </source>
</reference>
<keyword evidence="2" id="KW-0560">Oxidoreductase</keyword>
<dbReference type="EMBL" id="CAADAN010000009">
    <property type="protein sequence ID" value="VFD33261.1"/>
    <property type="molecule type" value="Genomic_DNA"/>
</dbReference>
<dbReference type="GO" id="GO:0051213">
    <property type="term" value="F:dioxygenase activity"/>
    <property type="evidence" value="ECO:0007669"/>
    <property type="project" value="UniProtKB-KW"/>
</dbReference>
<evidence type="ECO:0000313" key="4">
    <source>
        <dbReference type="EMBL" id="HBH1542798.1"/>
    </source>
</evidence>
<evidence type="ECO:0000313" key="5">
    <source>
        <dbReference type="EMBL" id="SJS93922.1"/>
    </source>
</evidence>
<gene>
    <name evidence="3" type="ORF">BN1095_550054</name>
    <name evidence="1" type="ORF">BN1096_180073</name>
    <name evidence="2" type="ORF">BN1097_160076</name>
    <name evidence="4" type="ORF">KRM00_002290</name>
    <name evidence="7" type="ORF">SAMEA1402366_03596</name>
    <name evidence="6" type="ORF">SAMEA1402399_02505</name>
    <name evidence="5" type="ORF">SAMEA3375112_03228</name>
</gene>
<dbReference type="GeneID" id="66352957"/>
<proteinExistence type="predicted"/>
<dbReference type="Proteomes" id="UP000411588">
    <property type="component" value="Unassembled WGS sequence"/>
</dbReference>
<dbReference type="EMBL" id="LK933238">
    <property type="protein sequence ID" value="CDT53796.1"/>
    <property type="molecule type" value="Genomic_DNA"/>
</dbReference>
<dbReference type="Proteomes" id="UP000189137">
    <property type="component" value="Unassembled WGS sequence"/>
</dbReference>
<name>A0A069A687_CLODI</name>
<evidence type="ECO:0000313" key="2">
    <source>
        <dbReference type="EMBL" id="CDS83631.1"/>
    </source>
</evidence>
<dbReference type="CDD" id="cd06587">
    <property type="entry name" value="VOC"/>
    <property type="match status" value="1"/>
</dbReference>
<evidence type="ECO:0000313" key="10">
    <source>
        <dbReference type="Proteomes" id="UP000411588"/>
    </source>
</evidence>
<dbReference type="PATRIC" id="fig|1496.1373.peg.1265"/>
<evidence type="ECO:0000313" key="9">
    <source>
        <dbReference type="Proteomes" id="UP000372533"/>
    </source>
</evidence>
<accession>A0A069A687</accession>
<dbReference type="KEGG" id="pdf:CD630DERM_04510"/>
<dbReference type="RefSeq" id="WP_003434678.1">
    <property type="nucleotide sequence ID" value="NZ_AP031492.1"/>
</dbReference>
<evidence type="ECO:0000313" key="3">
    <source>
        <dbReference type="EMBL" id="CDT53796.1"/>
    </source>
</evidence>
<dbReference type="EMBL" id="FUPS01000013">
    <property type="protein sequence ID" value="SJS93922.1"/>
    <property type="molecule type" value="Genomic_DNA"/>
</dbReference>
<protein>
    <submittedName>
        <fullName evidence="2 6">Dioxygenase</fullName>
    </submittedName>
    <submittedName>
        <fullName evidence="5">Glyoxalase-like domain</fullName>
    </submittedName>
    <submittedName>
        <fullName evidence="4">VOC family protein</fullName>
    </submittedName>
</protein>
<reference evidence="5 8" key="2">
    <citation type="submission" date="2017-02" db="EMBL/GenBank/DDBJ databases">
        <authorList>
            <consortium name="Pathogen Informatics"/>
        </authorList>
    </citation>
    <scope>NUCLEOTIDE SEQUENCE [LARGE SCALE GENOMIC DNA]</scope>
    <source>
        <strain evidence="6">Clo34</strain>
        <strain evidence="10">clo34</strain>
        <strain evidence="9">tl291</strain>
        <strain evidence="7">Tl291</strain>
        <strain evidence="5 8">VRECD0157</strain>
    </source>
</reference>
<evidence type="ECO:0000313" key="7">
    <source>
        <dbReference type="EMBL" id="VHY21436.1"/>
    </source>
</evidence>
<dbReference type="Proteomes" id="UP000372533">
    <property type="component" value="Unassembled WGS sequence"/>
</dbReference>
<dbReference type="EMBL" id="LK932350">
    <property type="protein sequence ID" value="CDS83631.1"/>
    <property type="molecule type" value="Genomic_DNA"/>
</dbReference>
<dbReference type="Gene3D" id="3.10.180.10">
    <property type="entry name" value="2,3-Dihydroxybiphenyl 1,2-Dioxygenase, domain 1"/>
    <property type="match status" value="1"/>
</dbReference>
<evidence type="ECO:0000313" key="1">
    <source>
        <dbReference type="EMBL" id="CDS83519.1"/>
    </source>
</evidence>
<organism evidence="2">
    <name type="scientific">Clostridioides difficile</name>
    <name type="common">Peptoclostridium difficile</name>
    <dbReference type="NCBI Taxonomy" id="1496"/>
    <lineage>
        <taxon>Bacteria</taxon>
        <taxon>Bacillati</taxon>
        <taxon>Bacillota</taxon>
        <taxon>Clostridia</taxon>
        <taxon>Peptostreptococcales</taxon>
        <taxon>Peptostreptococcaceae</taxon>
        <taxon>Clostridioides</taxon>
    </lineage>
</organism>
<keyword evidence="2" id="KW-0223">Dioxygenase</keyword>
<dbReference type="InterPro" id="IPR029068">
    <property type="entry name" value="Glyas_Bleomycin-R_OHBP_Dase"/>
</dbReference>
<dbReference type="EMBL" id="CAAJVP010000027">
    <property type="protein sequence ID" value="VHY21436.1"/>
    <property type="molecule type" value="Genomic_DNA"/>
</dbReference>